<evidence type="ECO:0000313" key="3">
    <source>
        <dbReference type="WBParaSite" id="MhA1_Contig692.frz3.gene1"/>
    </source>
</evidence>
<feature type="domain" description="Alpha-carbonic anhydrase" evidence="1">
    <location>
        <begin position="54"/>
        <end position="147"/>
    </location>
</feature>
<dbReference type="Gene3D" id="3.10.200.10">
    <property type="entry name" value="Alpha carbonic anhydrase"/>
    <property type="match status" value="1"/>
</dbReference>
<dbReference type="InterPro" id="IPR036398">
    <property type="entry name" value="CA_dom_sf"/>
</dbReference>
<dbReference type="Proteomes" id="UP000095281">
    <property type="component" value="Unplaced"/>
</dbReference>
<dbReference type="InterPro" id="IPR001148">
    <property type="entry name" value="CA_dom"/>
</dbReference>
<evidence type="ECO:0000259" key="1">
    <source>
        <dbReference type="Pfam" id="PF00194"/>
    </source>
</evidence>
<reference evidence="3" key="1">
    <citation type="submission" date="2016-11" db="UniProtKB">
        <authorList>
            <consortium name="WormBaseParasite"/>
        </authorList>
    </citation>
    <scope>IDENTIFICATION</scope>
</reference>
<proteinExistence type="predicted"/>
<protein>
    <submittedName>
        <fullName evidence="3">Alpha-carbonic anhydrase domain-containing protein</fullName>
    </submittedName>
</protein>
<name>A0A1I8BW18_MELHA</name>
<dbReference type="SUPFAM" id="SSF51069">
    <property type="entry name" value="Carbonic anhydrase"/>
    <property type="match status" value="1"/>
</dbReference>
<evidence type="ECO:0000313" key="2">
    <source>
        <dbReference type="Proteomes" id="UP000095281"/>
    </source>
</evidence>
<sequence length="197" mass="22569">MDEVSERASHEISKMTQAVKEQREATWQEIKNVNGVRALQEAGKAKYEQWKDKKLVFDPGLGKLSISRERIENAELWNTGQFPLLFVNNSSNNNEQSNTNSVNVKLSGGPAFPYNYQFQQMLFHFGDLRKGEVGSEHTINRVRFPAEPSPPFPYYSSQTDGNCPSNVYVDMSYQTNPKRTEKRLLQQTMLNKSGNRD</sequence>
<keyword evidence="2" id="KW-1185">Reference proteome</keyword>
<organism evidence="2 3">
    <name type="scientific">Meloidogyne hapla</name>
    <name type="common">Root-knot nematode worm</name>
    <dbReference type="NCBI Taxonomy" id="6305"/>
    <lineage>
        <taxon>Eukaryota</taxon>
        <taxon>Metazoa</taxon>
        <taxon>Ecdysozoa</taxon>
        <taxon>Nematoda</taxon>
        <taxon>Chromadorea</taxon>
        <taxon>Rhabditida</taxon>
        <taxon>Tylenchina</taxon>
        <taxon>Tylenchomorpha</taxon>
        <taxon>Tylenchoidea</taxon>
        <taxon>Meloidogynidae</taxon>
        <taxon>Meloidogyninae</taxon>
        <taxon>Meloidogyne</taxon>
    </lineage>
</organism>
<accession>A0A1I8BW18</accession>
<dbReference type="WBParaSite" id="MhA1_Contig692.frz3.gene1">
    <property type="protein sequence ID" value="MhA1_Contig692.frz3.gene1"/>
    <property type="gene ID" value="MhA1_Contig692.frz3.gene1"/>
</dbReference>
<dbReference type="Pfam" id="PF00194">
    <property type="entry name" value="Carb_anhydrase"/>
    <property type="match status" value="1"/>
</dbReference>
<dbReference type="AlphaFoldDB" id="A0A1I8BW18"/>